<dbReference type="InterPro" id="IPR035102">
    <property type="entry name" value="Phosphomevalonate_kinase"/>
</dbReference>
<accession>A0AAW0D579</accession>
<dbReference type="GO" id="GO:0019287">
    <property type="term" value="P:isopentenyl diphosphate biosynthetic process, mevalonate pathway"/>
    <property type="evidence" value="ECO:0007669"/>
    <property type="project" value="TreeGrafter"/>
</dbReference>
<evidence type="ECO:0000256" key="1">
    <source>
        <dbReference type="ARBA" id="ARBA00005017"/>
    </source>
</evidence>
<dbReference type="PANTHER" id="PTHR31814">
    <property type="match status" value="1"/>
</dbReference>
<dbReference type="EMBL" id="JAYKXP010000019">
    <property type="protein sequence ID" value="KAK7047565.1"/>
    <property type="molecule type" value="Genomic_DNA"/>
</dbReference>
<evidence type="ECO:0000256" key="5">
    <source>
        <dbReference type="ARBA" id="ARBA00022777"/>
    </source>
</evidence>
<keyword evidence="3 7" id="KW-0808">Transferase</keyword>
<dbReference type="GO" id="GO:0006696">
    <property type="term" value="P:ergosterol biosynthetic process"/>
    <property type="evidence" value="ECO:0007669"/>
    <property type="project" value="TreeGrafter"/>
</dbReference>
<evidence type="ECO:0000313" key="8">
    <source>
        <dbReference type="Proteomes" id="UP001383192"/>
    </source>
</evidence>
<evidence type="ECO:0000256" key="2">
    <source>
        <dbReference type="ARBA" id="ARBA00012958"/>
    </source>
</evidence>
<dbReference type="GO" id="GO:0005777">
    <property type="term" value="C:peroxisome"/>
    <property type="evidence" value="ECO:0007669"/>
    <property type="project" value="TreeGrafter"/>
</dbReference>
<dbReference type="SUPFAM" id="SSF54211">
    <property type="entry name" value="Ribosomal protein S5 domain 2-like"/>
    <property type="match status" value="1"/>
</dbReference>
<dbReference type="GO" id="GO:0010142">
    <property type="term" value="P:farnesyl diphosphate biosynthetic process, mevalonate pathway"/>
    <property type="evidence" value="ECO:0007669"/>
    <property type="project" value="TreeGrafter"/>
</dbReference>
<gene>
    <name evidence="7" type="primary">ERG8_4</name>
    <name evidence="7" type="ORF">VNI00_006333</name>
</gene>
<evidence type="ECO:0000256" key="3">
    <source>
        <dbReference type="ARBA" id="ARBA00022679"/>
    </source>
</evidence>
<proteinExistence type="predicted"/>
<dbReference type="InterPro" id="IPR020568">
    <property type="entry name" value="Ribosomal_Su5_D2-typ_SF"/>
</dbReference>
<protein>
    <recommendedName>
        <fullName evidence="2">phosphomevalonate kinase</fullName>
        <ecNumber evidence="2">2.7.4.2</ecNumber>
    </recommendedName>
</protein>
<comment type="pathway">
    <text evidence="1">Isoprenoid biosynthesis; isopentenyl diphosphate biosynthesis via mevalonate pathway; isopentenyl diphosphate from (R)-mevalonate: step 2/3.</text>
</comment>
<dbReference type="AlphaFoldDB" id="A0AAW0D579"/>
<evidence type="ECO:0000313" key="7">
    <source>
        <dbReference type="EMBL" id="KAK7047565.1"/>
    </source>
</evidence>
<sequence>MSTIVSAPGKVLVAGGYLVLDPAYSGVVVSTSSRFYTVIRSQPSVPANTILVRSPQFDAAAWTYEIKENGDVEPAESK</sequence>
<organism evidence="7 8">
    <name type="scientific">Paramarasmius palmivorus</name>
    <dbReference type="NCBI Taxonomy" id="297713"/>
    <lineage>
        <taxon>Eukaryota</taxon>
        <taxon>Fungi</taxon>
        <taxon>Dikarya</taxon>
        <taxon>Basidiomycota</taxon>
        <taxon>Agaricomycotina</taxon>
        <taxon>Agaricomycetes</taxon>
        <taxon>Agaricomycetidae</taxon>
        <taxon>Agaricales</taxon>
        <taxon>Marasmiineae</taxon>
        <taxon>Marasmiaceae</taxon>
        <taxon>Paramarasmius</taxon>
    </lineage>
</organism>
<dbReference type="GO" id="GO:0004631">
    <property type="term" value="F:phosphomevalonate kinase activity"/>
    <property type="evidence" value="ECO:0007669"/>
    <property type="project" value="UniProtKB-EC"/>
</dbReference>
<keyword evidence="5 7" id="KW-0418">Kinase</keyword>
<dbReference type="PANTHER" id="PTHR31814:SF2">
    <property type="entry name" value="PHOSPHOMEVALONATE KINASE"/>
    <property type="match status" value="1"/>
</dbReference>
<evidence type="ECO:0000256" key="6">
    <source>
        <dbReference type="ARBA" id="ARBA00022840"/>
    </source>
</evidence>
<name>A0AAW0D579_9AGAR</name>
<dbReference type="InterPro" id="IPR014721">
    <property type="entry name" value="Ribsml_uS5_D2-typ_fold_subgr"/>
</dbReference>
<evidence type="ECO:0000256" key="4">
    <source>
        <dbReference type="ARBA" id="ARBA00022741"/>
    </source>
</evidence>
<dbReference type="GO" id="GO:0005524">
    <property type="term" value="F:ATP binding"/>
    <property type="evidence" value="ECO:0007669"/>
    <property type="project" value="UniProtKB-KW"/>
</dbReference>
<dbReference type="Gene3D" id="3.30.230.10">
    <property type="match status" value="1"/>
</dbReference>
<comment type="caution">
    <text evidence="7">The sequence shown here is derived from an EMBL/GenBank/DDBJ whole genome shotgun (WGS) entry which is preliminary data.</text>
</comment>
<keyword evidence="8" id="KW-1185">Reference proteome</keyword>
<keyword evidence="6" id="KW-0067">ATP-binding</keyword>
<reference evidence="7 8" key="1">
    <citation type="submission" date="2024-01" db="EMBL/GenBank/DDBJ databases">
        <title>A draft genome for a cacao thread blight-causing isolate of Paramarasmius palmivorus.</title>
        <authorList>
            <person name="Baruah I.K."/>
            <person name="Bukari Y."/>
            <person name="Amoako-Attah I."/>
            <person name="Meinhardt L.W."/>
            <person name="Bailey B.A."/>
            <person name="Cohen S.P."/>
        </authorList>
    </citation>
    <scope>NUCLEOTIDE SEQUENCE [LARGE SCALE GENOMIC DNA]</scope>
    <source>
        <strain evidence="7 8">GH-12</strain>
    </source>
</reference>
<keyword evidence="4" id="KW-0547">Nucleotide-binding</keyword>
<dbReference type="Proteomes" id="UP001383192">
    <property type="component" value="Unassembled WGS sequence"/>
</dbReference>
<dbReference type="EC" id="2.7.4.2" evidence="2"/>